<reference evidence="7" key="1">
    <citation type="submission" date="2016-10" db="EMBL/GenBank/DDBJ databases">
        <authorList>
            <person name="Varghese N."/>
            <person name="Submissions S."/>
        </authorList>
    </citation>
    <scope>NUCLEOTIDE SEQUENCE [LARGE SCALE GENOMIC DNA]</scope>
    <source>
        <strain evidence="7">DSM 13327</strain>
    </source>
</reference>
<organism evidence="6 7">
    <name type="scientific">Pelosinus propionicus DSM 13327</name>
    <dbReference type="NCBI Taxonomy" id="1123291"/>
    <lineage>
        <taxon>Bacteria</taxon>
        <taxon>Bacillati</taxon>
        <taxon>Bacillota</taxon>
        <taxon>Negativicutes</taxon>
        <taxon>Selenomonadales</taxon>
        <taxon>Sporomusaceae</taxon>
        <taxon>Pelosinus</taxon>
    </lineage>
</organism>
<dbReference type="Gene3D" id="3.90.1150.10">
    <property type="entry name" value="Aspartate Aminotransferase, domain 1"/>
    <property type="match status" value="1"/>
</dbReference>
<accession>A0A1I4H3K6</accession>
<comment type="catalytic activity">
    <reaction evidence="3 4">
        <text>N(6)-[(R)-lipoyl]-L-lysyl-[glycine-cleavage complex H protein] + glycine + H(+) = N(6)-[(R)-S(8)-aminomethyldihydrolipoyl]-L-lysyl-[glycine-cleavage complex H protein] + CO2</text>
        <dbReference type="Rhea" id="RHEA:24304"/>
        <dbReference type="Rhea" id="RHEA-COMP:10494"/>
        <dbReference type="Rhea" id="RHEA-COMP:10495"/>
        <dbReference type="ChEBI" id="CHEBI:15378"/>
        <dbReference type="ChEBI" id="CHEBI:16526"/>
        <dbReference type="ChEBI" id="CHEBI:57305"/>
        <dbReference type="ChEBI" id="CHEBI:83099"/>
        <dbReference type="ChEBI" id="CHEBI:83143"/>
        <dbReference type="EC" id="1.4.4.2"/>
    </reaction>
</comment>
<evidence type="ECO:0000256" key="3">
    <source>
        <dbReference type="ARBA" id="ARBA00049026"/>
    </source>
</evidence>
<dbReference type="GO" id="GO:0019464">
    <property type="term" value="P:glycine decarboxylation via glycine cleavage system"/>
    <property type="evidence" value="ECO:0007669"/>
    <property type="project" value="UniProtKB-UniRule"/>
</dbReference>
<protein>
    <recommendedName>
        <fullName evidence="4">Probable glycine dehydrogenase (decarboxylating) subunit 1</fullName>
        <ecNumber evidence="4">1.4.4.2</ecNumber>
    </recommendedName>
    <alternativeName>
        <fullName evidence="4">Glycine cleavage system P-protein subunit 1</fullName>
    </alternativeName>
    <alternativeName>
        <fullName evidence="4">Glycine decarboxylase subunit 1</fullName>
    </alternativeName>
    <alternativeName>
        <fullName evidence="4">Glycine dehydrogenase (aminomethyl-transferring) subunit 1</fullName>
    </alternativeName>
</protein>
<dbReference type="OrthoDB" id="9771867at2"/>
<dbReference type="InterPro" id="IPR015421">
    <property type="entry name" value="PyrdxlP-dep_Trfase_major"/>
</dbReference>
<dbReference type="InterPro" id="IPR020581">
    <property type="entry name" value="GDC_P"/>
</dbReference>
<dbReference type="GO" id="GO:0009116">
    <property type="term" value="P:nucleoside metabolic process"/>
    <property type="evidence" value="ECO:0007669"/>
    <property type="project" value="InterPro"/>
</dbReference>
<dbReference type="Proteomes" id="UP000199520">
    <property type="component" value="Unassembled WGS sequence"/>
</dbReference>
<sequence>MAWSYLPHTKADRREMLDAIGVDSAEKLFEDVPADLRMTRTLNLPPALPEQGLVKHLKALAKANTNLQELTCFLGAGAYDHYIPSVVHHIIGRSEFYTAYTQYQPEISQGYLQALWEYQSMICEITGMEVANASMYDGGTAVAEAAMMACASSKKTAIVMAETVHPHYRETFLTYAKDKKIELKLAPYSDGLTDLNKIPQLIDDSTAAVVVQFSNFFGCIEDLKSIAEMAHAKGAYLIAVVDPISMGLLESPGALGADIVVGEGQGLGIPISFGGPYLGFFATTEKLMRKMPGRIVGQTVDNKGNRGFVLTLQAREQHIRREKATSNICSNEALCALTSAVYMSTLGKVGLQETAEQCIQKSHYAYRLLTSLKGCEPVFSGAFFKEFAVRLNKPVSQINRKLLAKGILGGLDLSKYYPELENCMLVCVTEKRTKEEIDGLVREMGEVL</sequence>
<dbReference type="NCBIfam" id="NF001696">
    <property type="entry name" value="PRK00451.1"/>
    <property type="match status" value="1"/>
</dbReference>
<dbReference type="Pfam" id="PF02347">
    <property type="entry name" value="GDC-P"/>
    <property type="match status" value="1"/>
</dbReference>
<dbReference type="InterPro" id="IPR015424">
    <property type="entry name" value="PyrdxlP-dep_Trfase"/>
</dbReference>
<comment type="subunit">
    <text evidence="4">The glycine cleavage system is composed of four proteins: P, T, L and H. In this organism, the P 'protein' is a heterodimer of two subunits.</text>
</comment>
<evidence type="ECO:0000259" key="5">
    <source>
        <dbReference type="Pfam" id="PF02347"/>
    </source>
</evidence>
<feature type="domain" description="Glycine cleavage system P-protein N-terminal" evidence="5">
    <location>
        <begin position="4"/>
        <end position="442"/>
    </location>
</feature>
<dbReference type="RefSeq" id="WP_090932288.1">
    <property type="nucleotide sequence ID" value="NZ_FOTS01000002.1"/>
</dbReference>
<dbReference type="GO" id="GO:0004375">
    <property type="term" value="F:glycine dehydrogenase (decarboxylating) activity"/>
    <property type="evidence" value="ECO:0007669"/>
    <property type="project" value="UniProtKB-EC"/>
</dbReference>
<dbReference type="Gene3D" id="3.40.640.10">
    <property type="entry name" value="Type I PLP-dependent aspartate aminotransferase-like (Major domain)"/>
    <property type="match status" value="1"/>
</dbReference>
<dbReference type="InterPro" id="IPR049315">
    <property type="entry name" value="GDC-P_N"/>
</dbReference>
<comment type="function">
    <text evidence="1 4">The glycine cleavage system catalyzes the degradation of glycine. The P protein binds the alpha-amino group of glycine through its pyridoxal phosphate cofactor; CO(2) is released and the remaining methylamine moiety is then transferred to the lipoamide cofactor of the H protein.</text>
</comment>
<comment type="similarity">
    <text evidence="4">Belongs to the GcvP family. N-terminal subunit subfamily.</text>
</comment>
<gene>
    <name evidence="4" type="primary">gcvPA</name>
    <name evidence="6" type="ORF">SAMN04490355_1002121</name>
</gene>
<dbReference type="SUPFAM" id="SSF53383">
    <property type="entry name" value="PLP-dependent transferases"/>
    <property type="match status" value="1"/>
</dbReference>
<keyword evidence="2 4" id="KW-0560">Oxidoreductase</keyword>
<dbReference type="PANTHER" id="PTHR42806">
    <property type="entry name" value="GLYCINE CLEAVAGE SYSTEM P-PROTEIN"/>
    <property type="match status" value="1"/>
</dbReference>
<dbReference type="PIRSF" id="PIRSF006815">
    <property type="entry name" value="GcvPA"/>
    <property type="match status" value="1"/>
</dbReference>
<evidence type="ECO:0000256" key="1">
    <source>
        <dbReference type="ARBA" id="ARBA00003788"/>
    </source>
</evidence>
<keyword evidence="7" id="KW-1185">Reference proteome</keyword>
<dbReference type="PANTHER" id="PTHR42806:SF1">
    <property type="entry name" value="GLYCINE DEHYDROGENASE (DECARBOXYLATING)"/>
    <property type="match status" value="1"/>
</dbReference>
<dbReference type="InterPro" id="IPR023010">
    <property type="entry name" value="GcvPA"/>
</dbReference>
<dbReference type="EC" id="1.4.4.2" evidence="4"/>
<evidence type="ECO:0000313" key="7">
    <source>
        <dbReference type="Proteomes" id="UP000199520"/>
    </source>
</evidence>
<dbReference type="CDD" id="cd00613">
    <property type="entry name" value="GDC-P"/>
    <property type="match status" value="1"/>
</dbReference>
<dbReference type="EMBL" id="FOTS01000002">
    <property type="protein sequence ID" value="SFL36217.1"/>
    <property type="molecule type" value="Genomic_DNA"/>
</dbReference>
<evidence type="ECO:0000313" key="6">
    <source>
        <dbReference type="EMBL" id="SFL36217.1"/>
    </source>
</evidence>
<dbReference type="STRING" id="1123291.SAMN04490355_1002121"/>
<dbReference type="HAMAP" id="MF_00712">
    <property type="entry name" value="GcvPA"/>
    <property type="match status" value="1"/>
</dbReference>
<evidence type="ECO:0000256" key="4">
    <source>
        <dbReference type="HAMAP-Rule" id="MF_00712"/>
    </source>
</evidence>
<evidence type="ECO:0000256" key="2">
    <source>
        <dbReference type="ARBA" id="ARBA00023002"/>
    </source>
</evidence>
<proteinExistence type="inferred from homology"/>
<dbReference type="AlphaFoldDB" id="A0A1I4H3K6"/>
<dbReference type="InterPro" id="IPR015422">
    <property type="entry name" value="PyrdxlP-dep_Trfase_small"/>
</dbReference>
<name>A0A1I4H3K6_9FIRM</name>